<dbReference type="EMBL" id="BTSX01000004">
    <property type="protein sequence ID" value="GMS93644.1"/>
    <property type="molecule type" value="Genomic_DNA"/>
</dbReference>
<reference evidence="1" key="1">
    <citation type="submission" date="2023-10" db="EMBL/GenBank/DDBJ databases">
        <title>Genome assembly of Pristionchus species.</title>
        <authorList>
            <person name="Yoshida K."/>
            <person name="Sommer R.J."/>
        </authorList>
    </citation>
    <scope>NUCLEOTIDE SEQUENCE</scope>
    <source>
        <strain evidence="1">RS0144</strain>
    </source>
</reference>
<keyword evidence="2" id="KW-1185">Reference proteome</keyword>
<name>A0AAV5TH58_9BILA</name>
<protein>
    <recommendedName>
        <fullName evidence="3">G protein-coupled receptor</fullName>
    </recommendedName>
</protein>
<feature type="non-terminal residue" evidence="1">
    <location>
        <position position="1"/>
    </location>
</feature>
<feature type="non-terminal residue" evidence="1">
    <location>
        <position position="178"/>
    </location>
</feature>
<dbReference type="Proteomes" id="UP001432027">
    <property type="component" value="Unassembled WGS sequence"/>
</dbReference>
<dbReference type="AlphaFoldDB" id="A0AAV5TH58"/>
<evidence type="ECO:0000313" key="2">
    <source>
        <dbReference type="Proteomes" id="UP001432027"/>
    </source>
</evidence>
<comment type="caution">
    <text evidence="1">The sequence shown here is derived from an EMBL/GenBank/DDBJ whole genome shotgun (WGS) entry which is preliminary data.</text>
</comment>
<sequence length="178" mass="21095">PPHFSPCASHHYINRPHHPHFTSNHEGSHRSCCARRSLAGHRLPQVHLQQGVGLQAHRLQHGRRLALLWILSDQVALLPGLRRARKEGRRFSRHCLEEMRRRLQLLHWMRPGLRQPLQEQVPQQGILRTDEQTAQWRTERLQCLRYPGILELHQVLLRMLVNTVLYCPYCMINSHYHQ</sequence>
<accession>A0AAV5TH58</accession>
<organism evidence="1 2">
    <name type="scientific">Pristionchus entomophagus</name>
    <dbReference type="NCBI Taxonomy" id="358040"/>
    <lineage>
        <taxon>Eukaryota</taxon>
        <taxon>Metazoa</taxon>
        <taxon>Ecdysozoa</taxon>
        <taxon>Nematoda</taxon>
        <taxon>Chromadorea</taxon>
        <taxon>Rhabditida</taxon>
        <taxon>Rhabditina</taxon>
        <taxon>Diplogasteromorpha</taxon>
        <taxon>Diplogasteroidea</taxon>
        <taxon>Neodiplogasteridae</taxon>
        <taxon>Pristionchus</taxon>
    </lineage>
</organism>
<evidence type="ECO:0000313" key="1">
    <source>
        <dbReference type="EMBL" id="GMS93644.1"/>
    </source>
</evidence>
<proteinExistence type="predicted"/>
<evidence type="ECO:0008006" key="3">
    <source>
        <dbReference type="Google" id="ProtNLM"/>
    </source>
</evidence>
<gene>
    <name evidence="1" type="ORF">PENTCL1PPCAC_15819</name>
</gene>